<proteinExistence type="predicted"/>
<reference evidence="3 4" key="1">
    <citation type="submission" date="2018-02" db="EMBL/GenBank/DDBJ databases">
        <title>Comparative analysis of genomes of three Brevibacillus laterosporus strains producers of potent antimicrobials isolated from silage.</title>
        <authorList>
            <person name="Kojic M."/>
            <person name="Miljkovic M."/>
            <person name="Studholme D."/>
            <person name="Filipic B."/>
        </authorList>
    </citation>
    <scope>NUCLEOTIDE SEQUENCE [LARGE SCALE GENOMIC DNA]</scope>
    <source>
        <strain evidence="3 4">BGSP11</strain>
    </source>
</reference>
<feature type="domain" description="Cas12f1-like TNB" evidence="2">
    <location>
        <begin position="23"/>
        <end position="91"/>
    </location>
</feature>
<dbReference type="Pfam" id="PF07282">
    <property type="entry name" value="Cas12f1-like_TNB"/>
    <property type="match status" value="1"/>
</dbReference>
<evidence type="ECO:0000256" key="1">
    <source>
        <dbReference type="ARBA" id="ARBA00023125"/>
    </source>
</evidence>
<dbReference type="Proteomes" id="UP000239759">
    <property type="component" value="Unassembled WGS sequence"/>
</dbReference>
<evidence type="ECO:0000313" key="3">
    <source>
        <dbReference type="EMBL" id="PPA93335.1"/>
    </source>
</evidence>
<dbReference type="InterPro" id="IPR010095">
    <property type="entry name" value="Cas12f1-like_TNB"/>
</dbReference>
<keyword evidence="1" id="KW-0238">DNA-binding</keyword>
<dbReference type="RefSeq" id="WP_146067779.1">
    <property type="nucleotide sequence ID" value="NZ_PRKQ01000027.1"/>
</dbReference>
<sequence length="100" mass="11344">EDLRVENMIKNHKLAKSIADASWSAFRTMLEYKAAWYGRTISVVGKQFPSSQLCSGCGYQNKEVKNLNLRNWTCPNCGVQHDRDKNAAINIEQEGLRLLA</sequence>
<dbReference type="EMBL" id="PRKQ01000027">
    <property type="protein sequence ID" value="PPA93335.1"/>
    <property type="molecule type" value="Genomic_DNA"/>
</dbReference>
<organism evidence="3 4">
    <name type="scientific">Brevibacillus laterosporus</name>
    <name type="common">Bacillus laterosporus</name>
    <dbReference type="NCBI Taxonomy" id="1465"/>
    <lineage>
        <taxon>Bacteria</taxon>
        <taxon>Bacillati</taxon>
        <taxon>Bacillota</taxon>
        <taxon>Bacilli</taxon>
        <taxon>Bacillales</taxon>
        <taxon>Paenibacillaceae</taxon>
        <taxon>Brevibacillus</taxon>
    </lineage>
</organism>
<accession>A0AAP8QAU6</accession>
<dbReference type="AlphaFoldDB" id="A0AAP8QAU6"/>
<feature type="non-terminal residue" evidence="3">
    <location>
        <position position="1"/>
    </location>
</feature>
<protein>
    <submittedName>
        <fullName evidence="3">Transposase</fullName>
    </submittedName>
</protein>
<dbReference type="NCBIfam" id="NF040570">
    <property type="entry name" value="guided_TnpB"/>
    <property type="match status" value="1"/>
</dbReference>
<evidence type="ECO:0000259" key="2">
    <source>
        <dbReference type="Pfam" id="PF07282"/>
    </source>
</evidence>
<evidence type="ECO:0000313" key="4">
    <source>
        <dbReference type="Proteomes" id="UP000239759"/>
    </source>
</evidence>
<dbReference type="GO" id="GO:0003677">
    <property type="term" value="F:DNA binding"/>
    <property type="evidence" value="ECO:0007669"/>
    <property type="project" value="UniProtKB-KW"/>
</dbReference>
<comment type="caution">
    <text evidence="3">The sequence shown here is derived from an EMBL/GenBank/DDBJ whole genome shotgun (WGS) entry which is preliminary data.</text>
</comment>
<gene>
    <name evidence="3" type="ORF">C4A77_19215</name>
</gene>
<name>A0AAP8QAU6_BRELA</name>
<dbReference type="SUPFAM" id="SSF57802">
    <property type="entry name" value="Rubredoxin-like"/>
    <property type="match status" value="1"/>
</dbReference>